<proteinExistence type="predicted"/>
<name>N4X2U9_COCH4</name>
<reference evidence="2" key="2">
    <citation type="journal article" date="2013" name="PLoS Genet.">
        <title>Comparative genome structure, secondary metabolite, and effector coding capacity across Cochliobolus pathogens.</title>
        <authorList>
            <person name="Condon B.J."/>
            <person name="Leng Y."/>
            <person name="Wu D."/>
            <person name="Bushley K.E."/>
            <person name="Ohm R.A."/>
            <person name="Otillar R."/>
            <person name="Martin J."/>
            <person name="Schackwitz W."/>
            <person name="Grimwood J."/>
            <person name="MohdZainudin N."/>
            <person name="Xue C."/>
            <person name="Wang R."/>
            <person name="Manning V.A."/>
            <person name="Dhillon B."/>
            <person name="Tu Z.J."/>
            <person name="Steffenson B.J."/>
            <person name="Salamov A."/>
            <person name="Sun H."/>
            <person name="Lowry S."/>
            <person name="LaButti K."/>
            <person name="Han J."/>
            <person name="Copeland A."/>
            <person name="Lindquist E."/>
            <person name="Barry K."/>
            <person name="Schmutz J."/>
            <person name="Baker S.E."/>
            <person name="Ciuffetti L.M."/>
            <person name="Grigoriev I.V."/>
            <person name="Zhong S."/>
            <person name="Turgeon B.G."/>
        </authorList>
    </citation>
    <scope>NUCLEOTIDE SEQUENCE [LARGE SCALE GENOMIC DNA]</scope>
    <source>
        <strain evidence="2">C4 / ATCC 48331 / race T</strain>
    </source>
</reference>
<evidence type="ECO:0000313" key="1">
    <source>
        <dbReference type="EMBL" id="ENI07319.1"/>
    </source>
</evidence>
<dbReference type="EMBL" id="KB733450">
    <property type="protein sequence ID" value="ENI07319.1"/>
    <property type="molecule type" value="Genomic_DNA"/>
</dbReference>
<dbReference type="Proteomes" id="UP000012338">
    <property type="component" value="Unassembled WGS sequence"/>
</dbReference>
<dbReference type="HOGENOM" id="CLU_3074158_0_0_1"/>
<accession>N4X2U9</accession>
<reference evidence="1 2" key="1">
    <citation type="journal article" date="2012" name="PLoS Pathog.">
        <title>Diverse lifestyles and strategies of plant pathogenesis encoded in the genomes of eighteen Dothideomycetes fungi.</title>
        <authorList>
            <person name="Ohm R.A."/>
            <person name="Feau N."/>
            <person name="Henrissat B."/>
            <person name="Schoch C.L."/>
            <person name="Horwitz B.A."/>
            <person name="Barry K.W."/>
            <person name="Condon B.J."/>
            <person name="Copeland A.C."/>
            <person name="Dhillon B."/>
            <person name="Glaser F."/>
            <person name="Hesse C.N."/>
            <person name="Kosti I."/>
            <person name="LaButti K."/>
            <person name="Lindquist E.A."/>
            <person name="Lucas S."/>
            <person name="Salamov A.A."/>
            <person name="Bradshaw R.E."/>
            <person name="Ciuffetti L."/>
            <person name="Hamelin R.C."/>
            <person name="Kema G.H.J."/>
            <person name="Lawrence C."/>
            <person name="Scott J.A."/>
            <person name="Spatafora J.W."/>
            <person name="Turgeon B.G."/>
            <person name="de Wit P.J.G.M."/>
            <person name="Zhong S."/>
            <person name="Goodwin S.B."/>
            <person name="Grigoriev I.V."/>
        </authorList>
    </citation>
    <scope>NUCLEOTIDE SEQUENCE [LARGE SCALE GENOMIC DNA]</scope>
    <source>
        <strain evidence="2">C4 / ATCC 48331 / race T</strain>
    </source>
</reference>
<sequence length="53" mass="5933">IKSCKTKTYDSGYSPVVTHLTINPPINCLSTAEQSLAKWTQIYLICLYLVTVL</sequence>
<keyword evidence="2" id="KW-1185">Reference proteome</keyword>
<gene>
    <name evidence="1" type="ORF">COCC4DRAFT_133385</name>
</gene>
<protein>
    <submittedName>
        <fullName evidence="1">Uncharacterized protein</fullName>
    </submittedName>
</protein>
<feature type="non-terminal residue" evidence="1">
    <location>
        <position position="1"/>
    </location>
</feature>
<dbReference type="OrthoDB" id="3763505at2759"/>
<organism evidence="1 2">
    <name type="scientific">Cochliobolus heterostrophus (strain C4 / ATCC 48331 / race T)</name>
    <name type="common">Southern corn leaf blight fungus</name>
    <name type="synonym">Bipolaris maydis</name>
    <dbReference type="NCBI Taxonomy" id="665024"/>
    <lineage>
        <taxon>Eukaryota</taxon>
        <taxon>Fungi</taxon>
        <taxon>Dikarya</taxon>
        <taxon>Ascomycota</taxon>
        <taxon>Pezizomycotina</taxon>
        <taxon>Dothideomycetes</taxon>
        <taxon>Pleosporomycetidae</taxon>
        <taxon>Pleosporales</taxon>
        <taxon>Pleosporineae</taxon>
        <taxon>Pleosporaceae</taxon>
        <taxon>Bipolaris</taxon>
    </lineage>
</organism>
<dbReference type="AlphaFoldDB" id="N4X2U9"/>
<evidence type="ECO:0000313" key="2">
    <source>
        <dbReference type="Proteomes" id="UP000012338"/>
    </source>
</evidence>